<keyword evidence="13" id="KW-1185">Reference proteome</keyword>
<dbReference type="Gene3D" id="1.20.930.60">
    <property type="match status" value="1"/>
</dbReference>
<evidence type="ECO:0000256" key="4">
    <source>
        <dbReference type="ARBA" id="ARBA00022596"/>
    </source>
</evidence>
<evidence type="ECO:0000259" key="11">
    <source>
        <dbReference type="Pfam" id="PF01937"/>
    </source>
</evidence>
<dbReference type="GO" id="GO:0032259">
    <property type="term" value="P:methylation"/>
    <property type="evidence" value="ECO:0007669"/>
    <property type="project" value="UniProtKB-KW"/>
</dbReference>
<dbReference type="Proteomes" id="UP001591681">
    <property type="component" value="Unassembled WGS sequence"/>
</dbReference>
<keyword evidence="10" id="KW-0489">Methyltransferase</keyword>
<evidence type="ECO:0000256" key="6">
    <source>
        <dbReference type="ARBA" id="ARBA00022801"/>
    </source>
</evidence>
<dbReference type="InterPro" id="IPR002791">
    <property type="entry name" value="ARMT1-like_metal-bd"/>
</dbReference>
<keyword evidence="6 10" id="KW-0378">Hydrolase</keyword>
<evidence type="ECO:0000313" key="12">
    <source>
        <dbReference type="EMBL" id="KAL2082205.1"/>
    </source>
</evidence>
<comment type="similarity">
    <text evidence="3 10">Belongs to the damage-control phosphatase family. Sugar phosphate phosphatase III subfamily.</text>
</comment>
<dbReference type="GO" id="GO:0016462">
    <property type="term" value="F:pyrophosphatase activity"/>
    <property type="evidence" value="ECO:0007669"/>
    <property type="project" value="UniProtKB-ARBA"/>
</dbReference>
<evidence type="ECO:0000256" key="1">
    <source>
        <dbReference type="ARBA" id="ARBA00000807"/>
    </source>
</evidence>
<comment type="catalytic activity">
    <reaction evidence="2 10">
        <text>beta-D-fructose 1-phosphate + H2O = D-fructose + phosphate</text>
        <dbReference type="Rhea" id="RHEA:35603"/>
        <dbReference type="ChEBI" id="CHEBI:15377"/>
        <dbReference type="ChEBI" id="CHEBI:37721"/>
        <dbReference type="ChEBI" id="CHEBI:43474"/>
        <dbReference type="ChEBI" id="CHEBI:138881"/>
    </reaction>
</comment>
<dbReference type="PANTHER" id="PTHR12260:SF6">
    <property type="entry name" value="DAMAGE-CONTROL PHOSPHATASE ARMT1"/>
    <property type="match status" value="1"/>
</dbReference>
<dbReference type="EC" id="3.1.3.-" evidence="10"/>
<name>A0ABD1J4T6_9TELE</name>
<protein>
    <recommendedName>
        <fullName evidence="10">Sugar phosphate phosphatase</fullName>
        <ecNumber evidence="10">2.1.1.-</ecNumber>
        <ecNumber evidence="10">3.1.3.-</ecNumber>
    </recommendedName>
</protein>
<dbReference type="SUPFAM" id="SSF111321">
    <property type="entry name" value="AF1104-like"/>
    <property type="match status" value="1"/>
</dbReference>
<dbReference type="InterPro" id="IPR039763">
    <property type="entry name" value="ARMT1"/>
</dbReference>
<dbReference type="FunFam" id="1.20.930.60:FF:000001">
    <property type="entry name" value="protein-glutamate O-methyltransferase isoform X1"/>
    <property type="match status" value="1"/>
</dbReference>
<keyword evidence="4" id="KW-0533">Nickel</keyword>
<feature type="domain" description="Damage-control phosphatase ARMT1-like metal-binding" evidence="11">
    <location>
        <begin position="27"/>
        <end position="422"/>
    </location>
</feature>
<comment type="domain">
    <text evidence="10">Subfamily III proteins have a conserved RTxK motif about 40-50 residues from the C-terminus; the threonine may be replaced by serine or cysteine.</text>
</comment>
<dbReference type="Gene3D" id="3.40.50.10880">
    <property type="entry name" value="Uncharacterised protein PF01937, DUF89, domain 3"/>
    <property type="match status" value="1"/>
</dbReference>
<evidence type="ECO:0000256" key="2">
    <source>
        <dbReference type="ARBA" id="ARBA00001326"/>
    </source>
</evidence>
<keyword evidence="7 10" id="KW-0464">Manganese</keyword>
<dbReference type="GO" id="GO:0030643">
    <property type="term" value="P:intracellular phosphate ion homeostasis"/>
    <property type="evidence" value="ECO:0007669"/>
    <property type="project" value="UniProtKB-ARBA"/>
</dbReference>
<keyword evidence="5 10" id="KW-0479">Metal-binding</keyword>
<dbReference type="PANTHER" id="PTHR12260">
    <property type="entry name" value="DAMAGE-CONTROL PHOSPHATASE ARMT1"/>
    <property type="match status" value="1"/>
</dbReference>
<dbReference type="GO" id="GO:0046872">
    <property type="term" value="F:metal ion binding"/>
    <property type="evidence" value="ECO:0007669"/>
    <property type="project" value="UniProtKB-UniRule"/>
</dbReference>
<evidence type="ECO:0000256" key="5">
    <source>
        <dbReference type="ARBA" id="ARBA00022723"/>
    </source>
</evidence>
<dbReference type="EMBL" id="JBHFQA010000019">
    <property type="protein sequence ID" value="KAL2082205.1"/>
    <property type="molecule type" value="Genomic_DNA"/>
</dbReference>
<evidence type="ECO:0000256" key="8">
    <source>
        <dbReference type="ARBA" id="ARBA00045980"/>
    </source>
</evidence>
<dbReference type="AlphaFoldDB" id="A0ABD1J4T6"/>
<comment type="catalytic activity">
    <reaction evidence="1 10">
        <text>L-glutamyl-[protein] + S-adenosyl-L-methionine = [protein]-L-glutamate 5-O-methyl ester + S-adenosyl-L-homocysteine</text>
        <dbReference type="Rhea" id="RHEA:24452"/>
        <dbReference type="Rhea" id="RHEA-COMP:10208"/>
        <dbReference type="Rhea" id="RHEA-COMP:10311"/>
        <dbReference type="ChEBI" id="CHEBI:29973"/>
        <dbReference type="ChEBI" id="CHEBI:57856"/>
        <dbReference type="ChEBI" id="CHEBI:59789"/>
        <dbReference type="ChEBI" id="CHEBI:82795"/>
    </reaction>
</comment>
<proteinExistence type="inferred from homology"/>
<evidence type="ECO:0000256" key="7">
    <source>
        <dbReference type="ARBA" id="ARBA00023211"/>
    </source>
</evidence>
<gene>
    <name evidence="12" type="ORF">ACEWY4_022023</name>
</gene>
<reference evidence="12 13" key="1">
    <citation type="submission" date="2024-09" db="EMBL/GenBank/DDBJ databases">
        <title>A chromosome-level genome assembly of Gray's grenadier anchovy, Coilia grayii.</title>
        <authorList>
            <person name="Fu Z."/>
        </authorList>
    </citation>
    <scope>NUCLEOTIDE SEQUENCE [LARGE SCALE GENOMIC DNA]</scope>
    <source>
        <strain evidence="12">G4</strain>
        <tissue evidence="12">Muscle</tissue>
    </source>
</reference>
<dbReference type="InterPro" id="IPR036075">
    <property type="entry name" value="ARMT-1-like_metal-bd_sf"/>
</dbReference>
<dbReference type="Pfam" id="PF01937">
    <property type="entry name" value="ARMT1-like_dom"/>
    <property type="match status" value="1"/>
</dbReference>
<accession>A0ABD1J4T6</accession>
<comment type="catalytic activity">
    <reaction evidence="9 10">
        <text>beta-D-fructose 6-phosphate = dihydroxyacetone + D-glyceraldehyde 3-phosphate</text>
        <dbReference type="Rhea" id="RHEA:28002"/>
        <dbReference type="ChEBI" id="CHEBI:16016"/>
        <dbReference type="ChEBI" id="CHEBI:57634"/>
        <dbReference type="ChEBI" id="CHEBI:59776"/>
    </reaction>
</comment>
<comment type="caution">
    <text evidence="12">The sequence shown here is derived from an EMBL/GenBank/DDBJ whole genome shotgun (WGS) entry which is preliminary data.</text>
</comment>
<sequence>MESNPVLLPGVPQSLSAKFEGSFAYLTIRDRLPTILTKVIDTIHRNKNKFFEEYGEEGVEAEKRAISFLSKLRNELQTDKPVLVLEDAQEDTEAWNRYLQYQRGLQGEHCPVSWFKSPWLYVECYMYRRIQEALCLNPPMSEFDVFCEGKTQSFLESTAAITALCTHLQQIRPTLTHTPESTLMDHLLTLLQVSLWGNKCDLSISAGRDNSQRVSPLDSLSALRAFVLLDDSRQVWAALRSGRDRGQRSRVQVDVVLDNAGFELLTDLVLADFLLASGLANQVRFHGKRFPWFVSDVTGRDFLWTVAQAASSNHTHLSACGGQWRRYLEEGAWSYHDHAFWTLPHEYCDMEWAAPDLYASLSSAHLLLFKGDLNYRKLVGDRDWPHHTPFSVALRGFSPASLCALRTLKANVQVGLAVGQGEGLSKDTPTWMTSGDYAVMQFHSPQQ</sequence>
<dbReference type="EC" id="2.1.1.-" evidence="10"/>
<dbReference type="GO" id="GO:0051998">
    <property type="term" value="F:protein carboxyl O-methyltransferase activity"/>
    <property type="evidence" value="ECO:0007669"/>
    <property type="project" value="UniProtKB-UniRule"/>
</dbReference>
<keyword evidence="10" id="KW-0808">Transferase</keyword>
<evidence type="ECO:0000313" key="13">
    <source>
        <dbReference type="Proteomes" id="UP001591681"/>
    </source>
</evidence>
<comment type="cofactor">
    <cofactor evidence="10">
        <name>Mn(2+)</name>
        <dbReference type="ChEBI" id="CHEBI:29035"/>
    </cofactor>
    <cofactor evidence="10">
        <name>Ni(2+)</name>
        <dbReference type="ChEBI" id="CHEBI:49786"/>
    </cofactor>
</comment>
<dbReference type="FunFam" id="3.40.50.10880:FF:000005">
    <property type="entry name" value="DUF89-domain-containing protein"/>
    <property type="match status" value="1"/>
</dbReference>
<evidence type="ECO:0000256" key="9">
    <source>
        <dbReference type="ARBA" id="ARBA00048809"/>
    </source>
</evidence>
<comment type="function">
    <text evidence="8 10">Metal-dependent phosphatase that shows phosphatase activity against several substrates, including fructose-1-phosphate and fructose-6-phosphate. Its preference for fructose-1-phosphate, a strong glycating agent that causes DNA damage rather than a canonical yeast metabolite, suggests a damage-control function in hexose phosphate metabolism. Has also been shown to have O-methyltransferase activity that methylates glutamate residues of target proteins to form gamma-glutamyl methyl ester residues. Possibly methylates PCNA, suggesting it is involved in the DNA damage response.</text>
</comment>
<evidence type="ECO:0000256" key="3">
    <source>
        <dbReference type="ARBA" id="ARBA00009519"/>
    </source>
</evidence>
<evidence type="ECO:0000256" key="10">
    <source>
        <dbReference type="RuleBase" id="RU367030"/>
    </source>
</evidence>
<organism evidence="12 13">
    <name type="scientific">Coilia grayii</name>
    <name type="common">Gray's grenadier anchovy</name>
    <dbReference type="NCBI Taxonomy" id="363190"/>
    <lineage>
        <taxon>Eukaryota</taxon>
        <taxon>Metazoa</taxon>
        <taxon>Chordata</taxon>
        <taxon>Craniata</taxon>
        <taxon>Vertebrata</taxon>
        <taxon>Euteleostomi</taxon>
        <taxon>Actinopterygii</taxon>
        <taxon>Neopterygii</taxon>
        <taxon>Teleostei</taxon>
        <taxon>Clupei</taxon>
        <taxon>Clupeiformes</taxon>
        <taxon>Clupeoidei</taxon>
        <taxon>Engraulidae</taxon>
        <taxon>Coilinae</taxon>
        <taxon>Coilia</taxon>
    </lineage>
</organism>